<dbReference type="PANTHER" id="PTHR16469:SF27">
    <property type="entry name" value="UBIQUITIN-ASSOCIATED AND SH3 DOMAIN-CONTAINING BA-RELATED"/>
    <property type="match status" value="1"/>
</dbReference>
<dbReference type="AlphaFoldDB" id="A0A7E6EV84"/>
<dbReference type="RefSeq" id="XP_036359526.1">
    <property type="nucleotide sequence ID" value="XM_036503633.1"/>
</dbReference>
<dbReference type="InterPro" id="IPR009097">
    <property type="entry name" value="Cyclic_Pdiesterase"/>
</dbReference>
<accession>A0A7E6EV84</accession>
<proteinExistence type="predicted"/>
<dbReference type="InterPro" id="IPR036028">
    <property type="entry name" value="SH3-like_dom_sf"/>
</dbReference>
<organism evidence="1 2">
    <name type="scientific">Octopus sinensis</name>
    <name type="common">East Asian common octopus</name>
    <dbReference type="NCBI Taxonomy" id="2607531"/>
    <lineage>
        <taxon>Eukaryota</taxon>
        <taxon>Metazoa</taxon>
        <taxon>Spiralia</taxon>
        <taxon>Lophotrochozoa</taxon>
        <taxon>Mollusca</taxon>
        <taxon>Cephalopoda</taxon>
        <taxon>Coleoidea</taxon>
        <taxon>Octopodiformes</taxon>
        <taxon>Octopoda</taxon>
        <taxon>Incirrata</taxon>
        <taxon>Octopodidae</taxon>
        <taxon>Octopus</taxon>
    </lineage>
</organism>
<dbReference type="CDD" id="cd07067">
    <property type="entry name" value="HP_PGM_like"/>
    <property type="match status" value="1"/>
</dbReference>
<dbReference type="Proteomes" id="UP000515154">
    <property type="component" value="Linkage group LG1"/>
</dbReference>
<dbReference type="Pfam" id="PF00300">
    <property type="entry name" value="His_Phos_1"/>
    <property type="match status" value="1"/>
</dbReference>
<name>A0A7E6EV84_9MOLL</name>
<dbReference type="InterPro" id="IPR051710">
    <property type="entry name" value="Phosphatase_SH3-domain"/>
</dbReference>
<dbReference type="Gene3D" id="3.40.50.1240">
    <property type="entry name" value="Phosphoglycerate mutase-like"/>
    <property type="match status" value="1"/>
</dbReference>
<evidence type="ECO:0000313" key="2">
    <source>
        <dbReference type="RefSeq" id="XP_036359526.1"/>
    </source>
</evidence>
<dbReference type="PANTHER" id="PTHR16469">
    <property type="entry name" value="UBIQUITIN-ASSOCIATED AND SH3 DOMAIN-CONTAINING BA-RELATED"/>
    <property type="match status" value="1"/>
</dbReference>
<dbReference type="Gene3D" id="3.90.1140.10">
    <property type="entry name" value="Cyclic phosphodiesterase"/>
    <property type="match status" value="1"/>
</dbReference>
<dbReference type="InterPro" id="IPR013078">
    <property type="entry name" value="His_Pase_superF_clade-1"/>
</dbReference>
<dbReference type="SUPFAM" id="SSF55144">
    <property type="entry name" value="LigT-like"/>
    <property type="match status" value="1"/>
</dbReference>
<dbReference type="SUPFAM" id="SSF53254">
    <property type="entry name" value="Phosphoglycerate mutase-like"/>
    <property type="match status" value="1"/>
</dbReference>
<dbReference type="SUPFAM" id="SSF46934">
    <property type="entry name" value="UBA-like"/>
    <property type="match status" value="1"/>
</dbReference>
<keyword evidence="1" id="KW-1185">Reference proteome</keyword>
<protein>
    <submittedName>
        <fullName evidence="2">Protein UBASH3A homolog isoform X1</fullName>
    </submittedName>
</protein>
<gene>
    <name evidence="2" type="primary">LOC115210633</name>
</gene>
<dbReference type="InterPro" id="IPR029033">
    <property type="entry name" value="His_PPase_superfam"/>
</dbReference>
<evidence type="ECO:0000313" key="1">
    <source>
        <dbReference type="Proteomes" id="UP000515154"/>
    </source>
</evidence>
<reference evidence="2" key="1">
    <citation type="submission" date="2025-08" db="UniProtKB">
        <authorList>
            <consortium name="RefSeq"/>
        </authorList>
    </citation>
    <scope>IDENTIFICATION</scope>
</reference>
<sequence length="638" mass="73268">MAAALPQKTVRFKNEAKFTDKTKSTLASLIQMGFSKHRAKSTKTFLPMFGVANYIGREKAIAVTGDRGPQIAADWLLSHCNDSTLDQKTCQEYILYLCPVGPLQKQLADYFEKTRVQCGWNGAHAYFPHITLCHFFKAEDSKIPYLTKALNKLQEKLLKAPGHLELEFFSQVNFIGLLVQKCYYDFLEEIVADYAEEIRKVGVTMDPRRQQLHMTLAYQYSKDQHERLLRYAKEIDLNSDVKWEFRLYSRDPRAGECEVREVTRSYSSNNEDELELVEGDHVLADPIELSNSKNGWCKGISTLTGSVGMFRIGCTMRTSETSTWTLHKSLMVVPATNMYNGLSEGDYDNLWVGEQDDIYNKLLKNKKSEENQNIPREPRCLFVMRHGERCDFALGRDWVDSCFNSAGRYSRINLNLPKNMLKRKNYLDFIKDCPLTEVGKLQARLTGEGLRDASVNLSHLYVSPALRCIQTAHEIVTALGLNLKICIEPSLFEWLGWYQLGLPIWFTPDELIDHGYAVDRNYISYMVPTQLYLDETVEHFYSRCADFTRYILKKHEHEDVCNILIVGHAGSLDVCTRQLLGKAPRSVGGFHEILPYVPCCSMCCCVEDPLTKKWRMKEPPVPPITHVANKKYNWKTLI</sequence>
<dbReference type="Gene3D" id="1.10.8.10">
    <property type="entry name" value="DNA helicase RuvA subunit, C-terminal domain"/>
    <property type="match status" value="1"/>
</dbReference>
<dbReference type="Gene3D" id="2.30.30.40">
    <property type="entry name" value="SH3 Domains"/>
    <property type="match status" value="1"/>
</dbReference>
<dbReference type="InterPro" id="IPR009060">
    <property type="entry name" value="UBA-like_sf"/>
</dbReference>
<dbReference type="SUPFAM" id="SSF50044">
    <property type="entry name" value="SH3-domain"/>
    <property type="match status" value="1"/>
</dbReference>